<comment type="caution">
    <text evidence="3">The sequence shown here is derived from an EMBL/GenBank/DDBJ whole genome shotgun (WGS) entry which is preliminary data.</text>
</comment>
<evidence type="ECO:0000313" key="3">
    <source>
        <dbReference type="EMBL" id="MDI1230960.1"/>
    </source>
</evidence>
<feature type="compositionally biased region" description="Pro residues" evidence="1">
    <location>
        <begin position="181"/>
        <end position="196"/>
    </location>
</feature>
<feature type="compositionally biased region" description="Polar residues" evidence="1">
    <location>
        <begin position="200"/>
        <end position="211"/>
    </location>
</feature>
<organism evidence="3 4">
    <name type="scientific">Candidatus Methylobacter titanis</name>
    <dbReference type="NCBI Taxonomy" id="3053457"/>
    <lineage>
        <taxon>Bacteria</taxon>
        <taxon>Pseudomonadati</taxon>
        <taxon>Pseudomonadota</taxon>
        <taxon>Gammaproteobacteria</taxon>
        <taxon>Methylococcales</taxon>
        <taxon>Methylococcaceae</taxon>
        <taxon>Methylobacter</taxon>
    </lineage>
</organism>
<name>A0AA43Q3G9_9GAMM</name>
<dbReference type="EMBL" id="JAQSDF010000018">
    <property type="protein sequence ID" value="MDI1230960.1"/>
    <property type="molecule type" value="Genomic_DNA"/>
</dbReference>
<proteinExistence type="predicted"/>
<evidence type="ECO:0000313" key="4">
    <source>
        <dbReference type="Proteomes" id="UP001160519"/>
    </source>
</evidence>
<evidence type="ECO:0008006" key="5">
    <source>
        <dbReference type="Google" id="ProtNLM"/>
    </source>
</evidence>
<evidence type="ECO:0000256" key="2">
    <source>
        <dbReference type="SAM" id="Phobius"/>
    </source>
</evidence>
<keyword evidence="2" id="KW-0472">Membrane</keyword>
<keyword evidence="2" id="KW-0812">Transmembrane</keyword>
<feature type="region of interest" description="Disordered" evidence="1">
    <location>
        <begin position="172"/>
        <end position="211"/>
    </location>
</feature>
<dbReference type="Proteomes" id="UP001160519">
    <property type="component" value="Unassembled WGS sequence"/>
</dbReference>
<keyword evidence="2" id="KW-1133">Transmembrane helix</keyword>
<gene>
    <name evidence="3" type="ORF">PSU93_07425</name>
</gene>
<keyword evidence="4" id="KW-1185">Reference proteome</keyword>
<accession>A0AA43Q3G9</accession>
<reference evidence="3" key="1">
    <citation type="submission" date="2023-01" db="EMBL/GenBank/DDBJ databases">
        <title>Biogeochemical cycle of methane in antarctic sediments.</title>
        <authorList>
            <person name="Roldan D.M."/>
            <person name="Menes R.J."/>
        </authorList>
    </citation>
    <scope>NUCLEOTIDE SEQUENCE [LARGE SCALE GENOMIC DNA]</scope>
    <source>
        <strain evidence="3">K-2018 MAG008</strain>
    </source>
</reference>
<feature type="transmembrane region" description="Helical" evidence="2">
    <location>
        <begin position="6"/>
        <end position="26"/>
    </location>
</feature>
<dbReference type="AlphaFoldDB" id="A0AA43Q3G9"/>
<protein>
    <recommendedName>
        <fullName evidence="5">Type II secretion system protein GspC N-terminal domain-containing protein</fullName>
    </recommendedName>
</protein>
<sequence length="211" mass="23515">MNTKLIKLLVSTCISLCLIIVGEWLYASYMRHRLLTSISSEKRQDYKTDELPAIELKKLSEDSYVDLVARPLFIKGRKPVDEPSSEAEQAAAKSESFDWELTGVYGTQKNVSGLFSRSKAKVAKDNFRKITVGDEVDGWKLTEINKDRAMLKQGDKEKELLLRKPKLKALPQRINGAIPATPAPAPSPFSTPPVAPEPAENTNESSPENQE</sequence>
<evidence type="ECO:0000256" key="1">
    <source>
        <dbReference type="SAM" id="MobiDB-lite"/>
    </source>
</evidence>